<dbReference type="AlphaFoldDB" id="A0A1E1KG20"/>
<sequence>MRLLLTFTKLTISIYRLIKSLKLLNESNILRSRKKERLGSKRSSSRGIEGSKKVDKLEKSILPEYIKLRIRVIIIDNASIYRAPKVAILYATFGL</sequence>
<gene>
    <name evidence="1" type="ORF">RAG0_06099</name>
</gene>
<keyword evidence="2" id="KW-1185">Reference proteome</keyword>
<organism evidence="1 2">
    <name type="scientific">Rhynchosporium agropyri</name>
    <dbReference type="NCBI Taxonomy" id="914238"/>
    <lineage>
        <taxon>Eukaryota</taxon>
        <taxon>Fungi</taxon>
        <taxon>Dikarya</taxon>
        <taxon>Ascomycota</taxon>
        <taxon>Pezizomycotina</taxon>
        <taxon>Leotiomycetes</taxon>
        <taxon>Helotiales</taxon>
        <taxon>Ploettnerulaceae</taxon>
        <taxon>Rhynchosporium</taxon>
    </lineage>
</organism>
<protein>
    <submittedName>
        <fullName evidence="1">Uncharacterized protein</fullName>
    </submittedName>
</protein>
<accession>A0A1E1KG20</accession>
<dbReference type="EMBL" id="FJUX01000029">
    <property type="protein sequence ID" value="CZS96998.1"/>
    <property type="molecule type" value="Genomic_DNA"/>
</dbReference>
<name>A0A1E1KG20_9HELO</name>
<reference evidence="2" key="1">
    <citation type="submission" date="2016-03" db="EMBL/GenBank/DDBJ databases">
        <authorList>
            <person name="Guldener U."/>
        </authorList>
    </citation>
    <scope>NUCLEOTIDE SEQUENCE [LARGE SCALE GENOMIC DNA]</scope>
    <source>
        <strain evidence="2">04CH-RAC-A.6.1</strain>
    </source>
</reference>
<proteinExistence type="predicted"/>
<evidence type="ECO:0000313" key="1">
    <source>
        <dbReference type="EMBL" id="CZS96998.1"/>
    </source>
</evidence>
<evidence type="ECO:0000313" key="2">
    <source>
        <dbReference type="Proteomes" id="UP000178912"/>
    </source>
</evidence>
<dbReference type="Proteomes" id="UP000178912">
    <property type="component" value="Unassembled WGS sequence"/>
</dbReference>